<evidence type="ECO:0000256" key="2">
    <source>
        <dbReference type="SAM" id="SignalP"/>
    </source>
</evidence>
<dbReference type="Pfam" id="PF24068">
    <property type="entry name" value="TPD1_C"/>
    <property type="match status" value="1"/>
</dbReference>
<sequence>MEMGKIVGLVSLIALLIVGVRVVIQGYCQCSLGNISVSQTKTGTTVQNKPEWQVTISNNCACTQSELKLSCNGFQTVEEVDSSVMTQTGGECLINNGQPVAPSSNLSFKYAWDTPFPLNPLSSQVNCS</sequence>
<keyword evidence="3" id="KW-1185">Reference proteome</keyword>
<gene>
    <name evidence="4" type="primary">LOC110427443</name>
</gene>
<proteinExistence type="predicted"/>
<dbReference type="RefSeq" id="XP_021298646.1">
    <property type="nucleotide sequence ID" value="XM_021442971.1"/>
</dbReference>
<evidence type="ECO:0000256" key="1">
    <source>
        <dbReference type="ARBA" id="ARBA00022729"/>
    </source>
</evidence>
<dbReference type="PANTHER" id="PTHR33184:SF72">
    <property type="entry name" value="BETA-1,3-N-ACETYLGLUCOSAMINYLTRANSFERASE FAMILY PROTEIN"/>
    <property type="match status" value="1"/>
</dbReference>
<dbReference type="OrthoDB" id="603213at2759"/>
<dbReference type="GO" id="GO:0001709">
    <property type="term" value="P:cell fate determination"/>
    <property type="evidence" value="ECO:0007669"/>
    <property type="project" value="TreeGrafter"/>
</dbReference>
<dbReference type="GeneID" id="110427443"/>
<dbReference type="PANTHER" id="PTHR33184">
    <property type="entry name" value="PROTEIN TAPETUM DETERMINANT 1-LIKE-RELATED"/>
    <property type="match status" value="1"/>
</dbReference>
<dbReference type="Proteomes" id="UP000504621">
    <property type="component" value="Unplaced"/>
</dbReference>
<accession>A0A6J1BGS0</accession>
<name>A0A6J1BGS0_9ROSI</name>
<keyword evidence="1 2" id="KW-0732">Signal</keyword>
<feature type="chain" id="PRO_5026796784" evidence="2">
    <location>
        <begin position="26"/>
        <end position="128"/>
    </location>
</feature>
<protein>
    <submittedName>
        <fullName evidence="4">TPD1 protein homolog 1-like</fullName>
    </submittedName>
</protein>
<dbReference type="InterPro" id="IPR040361">
    <property type="entry name" value="TPD1"/>
</dbReference>
<organism evidence="3 4">
    <name type="scientific">Herrania umbratica</name>
    <dbReference type="NCBI Taxonomy" id="108875"/>
    <lineage>
        <taxon>Eukaryota</taxon>
        <taxon>Viridiplantae</taxon>
        <taxon>Streptophyta</taxon>
        <taxon>Embryophyta</taxon>
        <taxon>Tracheophyta</taxon>
        <taxon>Spermatophyta</taxon>
        <taxon>Magnoliopsida</taxon>
        <taxon>eudicotyledons</taxon>
        <taxon>Gunneridae</taxon>
        <taxon>Pentapetalae</taxon>
        <taxon>rosids</taxon>
        <taxon>malvids</taxon>
        <taxon>Malvales</taxon>
        <taxon>Malvaceae</taxon>
        <taxon>Byttnerioideae</taxon>
        <taxon>Herrania</taxon>
    </lineage>
</organism>
<reference evidence="4" key="1">
    <citation type="submission" date="2025-08" db="UniProtKB">
        <authorList>
            <consortium name="RefSeq"/>
        </authorList>
    </citation>
    <scope>IDENTIFICATION</scope>
    <source>
        <tissue evidence="4">Leaf</tissue>
    </source>
</reference>
<dbReference type="AlphaFoldDB" id="A0A6J1BGS0"/>
<feature type="signal peptide" evidence="2">
    <location>
        <begin position="1"/>
        <end position="25"/>
    </location>
</feature>
<evidence type="ECO:0000313" key="3">
    <source>
        <dbReference type="Proteomes" id="UP000504621"/>
    </source>
</evidence>
<evidence type="ECO:0000313" key="4">
    <source>
        <dbReference type="RefSeq" id="XP_021298646.1"/>
    </source>
</evidence>